<dbReference type="InterPro" id="IPR000182">
    <property type="entry name" value="GNAT_dom"/>
</dbReference>
<evidence type="ECO:0000313" key="5">
    <source>
        <dbReference type="Proteomes" id="UP000037939"/>
    </source>
</evidence>
<dbReference type="PANTHER" id="PTHR43877">
    <property type="entry name" value="AMINOALKYLPHOSPHONATE N-ACETYLTRANSFERASE-RELATED-RELATED"/>
    <property type="match status" value="1"/>
</dbReference>
<feature type="domain" description="N-acetyltransferase" evidence="3">
    <location>
        <begin position="148"/>
        <end position="290"/>
    </location>
</feature>
<dbReference type="RefSeq" id="WP_053939047.1">
    <property type="nucleotide sequence ID" value="NZ_LAQT01000028.1"/>
</dbReference>
<dbReference type="STRING" id="857265.WG78_17210"/>
<dbReference type="Gene3D" id="3.40.630.30">
    <property type="match status" value="2"/>
</dbReference>
<accession>A0A0N0XH55</accession>
<sequence>MLQITGLDEAALPALQQLRASQQAPWPVADLRIEFFNPIRQRGRNVRIVWRDRVPVGCLGWVESVVATQGDFFISPMVAADELAAATLLHDTVQYARELGAQRIRVGAAPGEEAKMAALERIGFIPSLQWISLARPVVACAAPDFAALGLRRVETAAIDWSMLARLHNHTFRDVPHAAMQSAESMRADWLELDQDASSVLADQDGELAAFCLLQSDGTVDAIGIEPHWRRQGVADALYQWAQSRLALRQIAQMTTVVANTNFVSERFHLRAGFVENKPRATAYLLTLTVAG</sequence>
<dbReference type="PROSITE" id="PS51186">
    <property type="entry name" value="GNAT"/>
    <property type="match status" value="1"/>
</dbReference>
<dbReference type="InterPro" id="IPR050832">
    <property type="entry name" value="Bact_Acetyltransf"/>
</dbReference>
<dbReference type="CDD" id="cd04301">
    <property type="entry name" value="NAT_SF"/>
    <property type="match status" value="1"/>
</dbReference>
<comment type="caution">
    <text evidence="4">The sequence shown here is derived from an EMBL/GenBank/DDBJ whole genome shotgun (WGS) entry which is preliminary data.</text>
</comment>
<dbReference type="Pfam" id="PF00583">
    <property type="entry name" value="Acetyltransf_1"/>
    <property type="match status" value="1"/>
</dbReference>
<dbReference type="GO" id="GO:0016747">
    <property type="term" value="F:acyltransferase activity, transferring groups other than amino-acyl groups"/>
    <property type="evidence" value="ECO:0007669"/>
    <property type="project" value="InterPro"/>
</dbReference>
<proteinExistence type="predicted"/>
<keyword evidence="5" id="KW-1185">Reference proteome</keyword>
<keyword evidence="1 4" id="KW-0808">Transferase</keyword>
<reference evidence="4 5" key="1">
    <citation type="submission" date="2015-07" db="EMBL/GenBank/DDBJ databases">
        <title>Draft genome sequence of the Amantichitinum ursilacus IGB-41, a new chitin-degrading bacterium.</title>
        <authorList>
            <person name="Kirstahler P."/>
            <person name="Guenther M."/>
            <person name="Grumaz C."/>
            <person name="Rupp S."/>
            <person name="Zibek S."/>
            <person name="Sohn K."/>
        </authorList>
    </citation>
    <scope>NUCLEOTIDE SEQUENCE [LARGE SCALE GENOMIC DNA]</scope>
    <source>
        <strain evidence="4 5">IGB-41</strain>
    </source>
</reference>
<name>A0A0N0XH55_9NEIS</name>
<dbReference type="EMBL" id="LAQT01000028">
    <property type="protein sequence ID" value="KPC50565.1"/>
    <property type="molecule type" value="Genomic_DNA"/>
</dbReference>
<evidence type="ECO:0000259" key="3">
    <source>
        <dbReference type="PROSITE" id="PS51186"/>
    </source>
</evidence>
<organism evidence="4 5">
    <name type="scientific">Amantichitinum ursilacus</name>
    <dbReference type="NCBI Taxonomy" id="857265"/>
    <lineage>
        <taxon>Bacteria</taxon>
        <taxon>Pseudomonadati</taxon>
        <taxon>Pseudomonadota</taxon>
        <taxon>Betaproteobacteria</taxon>
        <taxon>Neisseriales</taxon>
        <taxon>Chitinibacteraceae</taxon>
        <taxon>Amantichitinum</taxon>
    </lineage>
</organism>
<evidence type="ECO:0000256" key="2">
    <source>
        <dbReference type="ARBA" id="ARBA00023315"/>
    </source>
</evidence>
<dbReference type="AlphaFoldDB" id="A0A0N0XH55"/>
<dbReference type="OrthoDB" id="8617646at2"/>
<protein>
    <submittedName>
        <fullName evidence="4">Acetyltransferase (GNAT) family protein</fullName>
    </submittedName>
</protein>
<gene>
    <name evidence="4" type="ORF">WG78_17210</name>
</gene>
<dbReference type="Proteomes" id="UP000037939">
    <property type="component" value="Unassembled WGS sequence"/>
</dbReference>
<dbReference type="SUPFAM" id="SSF55729">
    <property type="entry name" value="Acyl-CoA N-acyltransferases (Nat)"/>
    <property type="match status" value="2"/>
</dbReference>
<keyword evidence="2" id="KW-0012">Acyltransferase</keyword>
<evidence type="ECO:0000256" key="1">
    <source>
        <dbReference type="ARBA" id="ARBA00022679"/>
    </source>
</evidence>
<dbReference type="InterPro" id="IPR016181">
    <property type="entry name" value="Acyl_CoA_acyltransferase"/>
</dbReference>
<evidence type="ECO:0000313" key="4">
    <source>
        <dbReference type="EMBL" id="KPC50565.1"/>
    </source>
</evidence>